<feature type="region of interest" description="Disordered" evidence="1">
    <location>
        <begin position="89"/>
        <end position="159"/>
    </location>
</feature>
<feature type="region of interest" description="Disordered" evidence="1">
    <location>
        <begin position="65"/>
        <end position="84"/>
    </location>
</feature>
<comment type="caution">
    <text evidence="2">The sequence shown here is derived from an EMBL/GenBank/DDBJ whole genome shotgun (WGS) entry which is preliminary data.</text>
</comment>
<protein>
    <submittedName>
        <fullName evidence="2">Uncharacterized protein</fullName>
    </submittedName>
</protein>
<sequence length="255" mass="27850">MQAVADRVARQLLAFSASDSVSRRWRMRLCNNKGQASKTTPINPTFPDGGDAALSRACRVWRRSLSASTTRPDATRVDSTRSRCSDRLAVPGWSSAAGPTKRTTVANIKRQRWKTHRGPRQMEPPRTSSSDVGSDGTFQGEIQGPAGRRSDGTGFMRSALPRQPATSIDFTSLHFASVMQCSPRQRHSGRRHLGGKYYMHRWNCGCVAGWDAKRKEQGSNRRRHSGLVPLDACPLIAVQAVTAELGGVGPLPPAS</sequence>
<reference evidence="2" key="2">
    <citation type="submission" date="2023-06" db="EMBL/GenBank/DDBJ databases">
        <authorList>
            <consortium name="Lawrence Berkeley National Laboratory"/>
            <person name="Haridas S."/>
            <person name="Hensen N."/>
            <person name="Bonometti L."/>
            <person name="Westerberg I."/>
            <person name="Brannstrom I.O."/>
            <person name="Guillou S."/>
            <person name="Cros-Aarteil S."/>
            <person name="Calhoun S."/>
            <person name="Kuo A."/>
            <person name="Mondo S."/>
            <person name="Pangilinan J."/>
            <person name="Riley R."/>
            <person name="Labutti K."/>
            <person name="Andreopoulos B."/>
            <person name="Lipzen A."/>
            <person name="Chen C."/>
            <person name="Yanf M."/>
            <person name="Daum C."/>
            <person name="Ng V."/>
            <person name="Clum A."/>
            <person name="Steindorff A."/>
            <person name="Ohm R."/>
            <person name="Martin F."/>
            <person name="Silar P."/>
            <person name="Natvig D."/>
            <person name="Lalanne C."/>
            <person name="Gautier V."/>
            <person name="Ament-Velasquez S.L."/>
            <person name="Kruys A."/>
            <person name="Hutchinson M.I."/>
            <person name="Powell A.J."/>
            <person name="Barry K."/>
            <person name="Miller A.N."/>
            <person name="Grigoriev I.V."/>
            <person name="Debuchy R."/>
            <person name="Gladieux P."/>
            <person name="Thoren M.H."/>
            <person name="Johannesson H."/>
        </authorList>
    </citation>
    <scope>NUCLEOTIDE SEQUENCE</scope>
    <source>
        <strain evidence="2">CBS 958.72</strain>
    </source>
</reference>
<feature type="compositionally biased region" description="Basic residues" evidence="1">
    <location>
        <begin position="109"/>
        <end position="119"/>
    </location>
</feature>
<keyword evidence="3" id="KW-1185">Reference proteome</keyword>
<reference evidence="2" key="1">
    <citation type="journal article" date="2023" name="Mol. Phylogenet. Evol.">
        <title>Genome-scale phylogeny and comparative genomics of the fungal order Sordariales.</title>
        <authorList>
            <person name="Hensen N."/>
            <person name="Bonometti L."/>
            <person name="Westerberg I."/>
            <person name="Brannstrom I.O."/>
            <person name="Guillou S."/>
            <person name="Cros-Aarteil S."/>
            <person name="Calhoun S."/>
            <person name="Haridas S."/>
            <person name="Kuo A."/>
            <person name="Mondo S."/>
            <person name="Pangilinan J."/>
            <person name="Riley R."/>
            <person name="LaButti K."/>
            <person name="Andreopoulos B."/>
            <person name="Lipzen A."/>
            <person name="Chen C."/>
            <person name="Yan M."/>
            <person name="Daum C."/>
            <person name="Ng V."/>
            <person name="Clum A."/>
            <person name="Steindorff A."/>
            <person name="Ohm R.A."/>
            <person name="Martin F."/>
            <person name="Silar P."/>
            <person name="Natvig D.O."/>
            <person name="Lalanne C."/>
            <person name="Gautier V."/>
            <person name="Ament-Velasquez S.L."/>
            <person name="Kruys A."/>
            <person name="Hutchinson M.I."/>
            <person name="Powell A.J."/>
            <person name="Barry K."/>
            <person name="Miller A.N."/>
            <person name="Grigoriev I.V."/>
            <person name="Debuchy R."/>
            <person name="Gladieux P."/>
            <person name="Hiltunen Thoren M."/>
            <person name="Johannesson H."/>
        </authorList>
    </citation>
    <scope>NUCLEOTIDE SEQUENCE</scope>
    <source>
        <strain evidence="2">CBS 958.72</strain>
    </source>
</reference>
<evidence type="ECO:0000313" key="3">
    <source>
        <dbReference type="Proteomes" id="UP001287356"/>
    </source>
</evidence>
<feature type="compositionally biased region" description="Basic and acidic residues" evidence="1">
    <location>
        <begin position="73"/>
        <end position="84"/>
    </location>
</feature>
<accession>A0AAE0NNA0</accession>
<evidence type="ECO:0000313" key="2">
    <source>
        <dbReference type="EMBL" id="KAK3384658.1"/>
    </source>
</evidence>
<dbReference type="Proteomes" id="UP001287356">
    <property type="component" value="Unassembled WGS sequence"/>
</dbReference>
<gene>
    <name evidence="2" type="ORF">B0T24DRAFT_94387</name>
</gene>
<organism evidence="2 3">
    <name type="scientific">Lasiosphaeria ovina</name>
    <dbReference type="NCBI Taxonomy" id="92902"/>
    <lineage>
        <taxon>Eukaryota</taxon>
        <taxon>Fungi</taxon>
        <taxon>Dikarya</taxon>
        <taxon>Ascomycota</taxon>
        <taxon>Pezizomycotina</taxon>
        <taxon>Sordariomycetes</taxon>
        <taxon>Sordariomycetidae</taxon>
        <taxon>Sordariales</taxon>
        <taxon>Lasiosphaeriaceae</taxon>
        <taxon>Lasiosphaeria</taxon>
    </lineage>
</organism>
<dbReference type="AlphaFoldDB" id="A0AAE0NNA0"/>
<proteinExistence type="predicted"/>
<evidence type="ECO:0000256" key="1">
    <source>
        <dbReference type="SAM" id="MobiDB-lite"/>
    </source>
</evidence>
<dbReference type="EMBL" id="JAULSN010000001">
    <property type="protein sequence ID" value="KAK3384658.1"/>
    <property type="molecule type" value="Genomic_DNA"/>
</dbReference>
<name>A0AAE0NNA0_9PEZI</name>